<feature type="transmembrane region" description="Helical" evidence="8">
    <location>
        <begin position="256"/>
        <end position="274"/>
    </location>
</feature>
<gene>
    <name evidence="9" type="ORF">DENOEST_3767</name>
</gene>
<keyword evidence="10" id="KW-1185">Reference proteome</keyword>
<dbReference type="InterPro" id="IPR052017">
    <property type="entry name" value="TSUP"/>
</dbReference>
<keyword evidence="5 8" id="KW-0812">Transmembrane</keyword>
<evidence type="ECO:0000256" key="3">
    <source>
        <dbReference type="ARBA" id="ARBA00022448"/>
    </source>
</evidence>
<dbReference type="GO" id="GO:0005886">
    <property type="term" value="C:plasma membrane"/>
    <property type="evidence" value="ECO:0007669"/>
    <property type="project" value="UniProtKB-SubCell"/>
</dbReference>
<keyword evidence="6 8" id="KW-1133">Transmembrane helix</keyword>
<dbReference type="KEGG" id="doe:DENOEST_3767"/>
<evidence type="ECO:0000256" key="2">
    <source>
        <dbReference type="ARBA" id="ARBA00009142"/>
    </source>
</evidence>
<dbReference type="PANTHER" id="PTHR30269">
    <property type="entry name" value="TRANSMEMBRANE PROTEIN YFCA"/>
    <property type="match status" value="1"/>
</dbReference>
<dbReference type="InterPro" id="IPR002781">
    <property type="entry name" value="TM_pro_TauE-like"/>
</dbReference>
<proteinExistence type="inferred from homology"/>
<reference evidence="9 10" key="1">
    <citation type="submission" date="2020-03" db="EMBL/GenBank/DDBJ databases">
        <authorList>
            <consortium name="Genoscope - CEA"/>
            <person name="William W."/>
        </authorList>
    </citation>
    <scope>NUCLEOTIDE SEQUENCE [LARGE SCALE GENOMIC DNA]</scope>
    <source>
        <strain evidence="10">DSM 16959</strain>
    </source>
</reference>
<comment type="subcellular location">
    <subcellularLocation>
        <location evidence="1 8">Cell membrane</location>
        <topology evidence="1 8">Multi-pass membrane protein</topology>
    </subcellularLocation>
</comment>
<evidence type="ECO:0000256" key="1">
    <source>
        <dbReference type="ARBA" id="ARBA00004651"/>
    </source>
</evidence>
<accession>A0A6S6Y1Y0</accession>
<keyword evidence="7 8" id="KW-0472">Membrane</keyword>
<feature type="transmembrane region" description="Helical" evidence="8">
    <location>
        <begin position="163"/>
        <end position="191"/>
    </location>
</feature>
<dbReference type="Proteomes" id="UP000515733">
    <property type="component" value="Chromosome"/>
</dbReference>
<comment type="similarity">
    <text evidence="2 8">Belongs to the 4-toluene sulfonate uptake permease (TSUP) (TC 2.A.102) family.</text>
</comment>
<evidence type="ECO:0000256" key="4">
    <source>
        <dbReference type="ARBA" id="ARBA00022475"/>
    </source>
</evidence>
<protein>
    <recommendedName>
        <fullName evidence="8">Probable membrane transporter protein</fullName>
    </recommendedName>
</protein>
<dbReference type="AlphaFoldDB" id="A0A6S6Y1Y0"/>
<feature type="transmembrane region" description="Helical" evidence="8">
    <location>
        <begin position="226"/>
        <end position="244"/>
    </location>
</feature>
<sequence length="280" mass="29929">MAAADSAYHARAAYLSPLSTMLDPSLLPSLLFLLLAAAFAGFVDAVVGGGGLIQVPALLSTLPRELPATLFGTNKLASIFGTLNAAWRYARRVRMPWRTTLPAAFAAFLCSYAGAAAVAWLPPDMLRPLILGLLVLAVIHTFRRKDFGALHRPAHAGGRELAYATVLGGIIGFYDGFFGPGTGSFLIFLFVRFFGFDFLHASAAAKVVNVATNLAALGYFVPAGHWLPTLALLMAVCNIGGSWIGTHLALKHGSAFVRRLFLAVAVLMILRYAWDTLHLS</sequence>
<feature type="transmembrane region" description="Helical" evidence="8">
    <location>
        <begin position="69"/>
        <end position="87"/>
    </location>
</feature>
<keyword evidence="4 8" id="KW-1003">Cell membrane</keyword>
<evidence type="ECO:0000313" key="10">
    <source>
        <dbReference type="Proteomes" id="UP000515733"/>
    </source>
</evidence>
<evidence type="ECO:0000256" key="8">
    <source>
        <dbReference type="RuleBase" id="RU363041"/>
    </source>
</evidence>
<feature type="transmembrane region" description="Helical" evidence="8">
    <location>
        <begin position="125"/>
        <end position="142"/>
    </location>
</feature>
<dbReference type="Pfam" id="PF01925">
    <property type="entry name" value="TauE"/>
    <property type="match status" value="1"/>
</dbReference>
<evidence type="ECO:0000256" key="5">
    <source>
        <dbReference type="ARBA" id="ARBA00022692"/>
    </source>
</evidence>
<dbReference type="RefSeq" id="WP_332068237.1">
    <property type="nucleotide sequence ID" value="NZ_LR778301.1"/>
</dbReference>
<keyword evidence="3" id="KW-0813">Transport</keyword>
<dbReference type="PANTHER" id="PTHR30269:SF0">
    <property type="entry name" value="MEMBRANE TRANSPORTER PROTEIN YFCA-RELATED"/>
    <property type="match status" value="1"/>
</dbReference>
<dbReference type="EMBL" id="LR778301">
    <property type="protein sequence ID" value="CAB1370921.1"/>
    <property type="molecule type" value="Genomic_DNA"/>
</dbReference>
<evidence type="ECO:0000256" key="7">
    <source>
        <dbReference type="ARBA" id="ARBA00023136"/>
    </source>
</evidence>
<feature type="transmembrane region" description="Helical" evidence="8">
    <location>
        <begin position="99"/>
        <end position="119"/>
    </location>
</feature>
<evidence type="ECO:0000256" key="6">
    <source>
        <dbReference type="ARBA" id="ARBA00022989"/>
    </source>
</evidence>
<organism evidence="9 10">
    <name type="scientific">Denitratisoma oestradiolicum</name>
    <dbReference type="NCBI Taxonomy" id="311182"/>
    <lineage>
        <taxon>Bacteria</taxon>
        <taxon>Pseudomonadati</taxon>
        <taxon>Pseudomonadota</taxon>
        <taxon>Betaproteobacteria</taxon>
        <taxon>Nitrosomonadales</taxon>
        <taxon>Sterolibacteriaceae</taxon>
        <taxon>Denitratisoma</taxon>
    </lineage>
</organism>
<evidence type="ECO:0000313" key="9">
    <source>
        <dbReference type="EMBL" id="CAB1370921.1"/>
    </source>
</evidence>
<name>A0A6S6Y1Y0_9PROT</name>